<comment type="caution">
    <text evidence="5">The sequence shown here is derived from an EMBL/GenBank/DDBJ whole genome shotgun (WGS) entry which is preliminary data.</text>
</comment>
<name>A0A255H994_9ACTN</name>
<accession>A0A255H994</accession>
<evidence type="ECO:0000313" key="5">
    <source>
        <dbReference type="EMBL" id="OYO24169.1"/>
    </source>
</evidence>
<evidence type="ECO:0000256" key="2">
    <source>
        <dbReference type="ARBA" id="ARBA00023125"/>
    </source>
</evidence>
<dbReference type="GO" id="GO:0003700">
    <property type="term" value="F:DNA-binding transcription factor activity"/>
    <property type="evidence" value="ECO:0007669"/>
    <property type="project" value="InterPro"/>
</dbReference>
<dbReference type="AlphaFoldDB" id="A0A255H994"/>
<keyword evidence="1" id="KW-0805">Transcription regulation</keyword>
<dbReference type="SMART" id="SM00342">
    <property type="entry name" value="HTH_ARAC"/>
    <property type="match status" value="1"/>
</dbReference>
<dbReference type="RefSeq" id="WP_094363049.1">
    <property type="nucleotide sequence ID" value="NZ_NMVQ01000005.1"/>
</dbReference>
<dbReference type="InterPro" id="IPR050204">
    <property type="entry name" value="AraC_XylS_family_regulators"/>
</dbReference>
<dbReference type="SUPFAM" id="SSF46689">
    <property type="entry name" value="Homeodomain-like"/>
    <property type="match status" value="1"/>
</dbReference>
<dbReference type="InterPro" id="IPR018060">
    <property type="entry name" value="HTH_AraC"/>
</dbReference>
<evidence type="ECO:0000259" key="4">
    <source>
        <dbReference type="PROSITE" id="PS01124"/>
    </source>
</evidence>
<dbReference type="Pfam" id="PF12833">
    <property type="entry name" value="HTH_18"/>
    <property type="match status" value="1"/>
</dbReference>
<proteinExistence type="predicted"/>
<dbReference type="GO" id="GO:0043565">
    <property type="term" value="F:sequence-specific DNA binding"/>
    <property type="evidence" value="ECO:0007669"/>
    <property type="project" value="InterPro"/>
</dbReference>
<keyword evidence="6" id="KW-1185">Reference proteome</keyword>
<keyword evidence="3" id="KW-0804">Transcription</keyword>
<sequence length="310" mass="33735">MTGRDRLRELLDAVLDAEPSLTEMAAAAHSSPFHFGRQVTRLAGEAPMALRRRVELERAAWLLQRGANVTETAFGAGYDSVNGFSRAYRRAFGFAPSETPPASSRGHWLSAPNGIHFHSPTALYVDAAAGGGAGDPVLGILIRQDCEDVSALMSVAQSLSATQLHQVRLPGAVCLAWDGPEETLWQLLRNLVLAKGPWLAAIEGEDQPDLSAIGDLNALAEHHREVVPRWLRLLDEVDARGGWGDRIVDALCTPPESFVLCQVVAHVLTFSAHRRQVARWMLRDAGCDLSDPALDPDPITWHRRHSGGTT</sequence>
<dbReference type="Proteomes" id="UP000216311">
    <property type="component" value="Unassembled WGS sequence"/>
</dbReference>
<dbReference type="PANTHER" id="PTHR46796">
    <property type="entry name" value="HTH-TYPE TRANSCRIPTIONAL ACTIVATOR RHAS-RELATED"/>
    <property type="match status" value="1"/>
</dbReference>
<evidence type="ECO:0000313" key="6">
    <source>
        <dbReference type="Proteomes" id="UP000216311"/>
    </source>
</evidence>
<reference evidence="5" key="1">
    <citation type="submission" date="2017-07" db="EMBL/GenBank/DDBJ databases">
        <title>Draft whole genome sequences of clinical Proprionibacteriaceae strains.</title>
        <authorList>
            <person name="Bernier A.-M."/>
            <person name="Bernard K."/>
            <person name="Domingo M.-C."/>
        </authorList>
    </citation>
    <scope>NUCLEOTIDE SEQUENCE [LARGE SCALE GENOMIC DNA]</scope>
    <source>
        <strain evidence="5">NML 130396</strain>
    </source>
</reference>
<dbReference type="EMBL" id="NMVQ01000005">
    <property type="protein sequence ID" value="OYO24169.1"/>
    <property type="molecule type" value="Genomic_DNA"/>
</dbReference>
<dbReference type="InterPro" id="IPR009057">
    <property type="entry name" value="Homeodomain-like_sf"/>
</dbReference>
<protein>
    <submittedName>
        <fullName evidence="5">AraC family transcriptional regulator</fullName>
    </submittedName>
</protein>
<organism evidence="5 6">
    <name type="scientific">Enemella dayhoffiae</name>
    <dbReference type="NCBI Taxonomy" id="2016507"/>
    <lineage>
        <taxon>Bacteria</taxon>
        <taxon>Bacillati</taxon>
        <taxon>Actinomycetota</taxon>
        <taxon>Actinomycetes</taxon>
        <taxon>Propionibacteriales</taxon>
        <taxon>Propionibacteriaceae</taxon>
        <taxon>Enemella</taxon>
    </lineage>
</organism>
<dbReference type="OrthoDB" id="161473at2"/>
<evidence type="ECO:0000256" key="1">
    <source>
        <dbReference type="ARBA" id="ARBA00023015"/>
    </source>
</evidence>
<keyword evidence="2" id="KW-0238">DNA-binding</keyword>
<evidence type="ECO:0000256" key="3">
    <source>
        <dbReference type="ARBA" id="ARBA00023163"/>
    </source>
</evidence>
<feature type="domain" description="HTH araC/xylS-type" evidence="4">
    <location>
        <begin position="5"/>
        <end position="102"/>
    </location>
</feature>
<dbReference type="PROSITE" id="PS01124">
    <property type="entry name" value="HTH_ARAC_FAMILY_2"/>
    <property type="match status" value="1"/>
</dbReference>
<gene>
    <name evidence="5" type="ORF">CGZ93_04960</name>
</gene>
<dbReference type="Gene3D" id="1.10.10.60">
    <property type="entry name" value="Homeodomain-like"/>
    <property type="match status" value="1"/>
</dbReference>